<feature type="compositionally biased region" description="Low complexity" evidence="1">
    <location>
        <begin position="237"/>
        <end position="272"/>
    </location>
</feature>
<dbReference type="Proteomes" id="UP000826656">
    <property type="component" value="Unassembled WGS sequence"/>
</dbReference>
<evidence type="ECO:0000313" key="3">
    <source>
        <dbReference type="EMBL" id="KAH0776075.1"/>
    </source>
</evidence>
<feature type="compositionally biased region" description="Low complexity" evidence="1">
    <location>
        <begin position="377"/>
        <end position="387"/>
    </location>
</feature>
<comment type="caution">
    <text evidence="3">The sequence shown here is derived from an EMBL/GenBank/DDBJ whole genome shotgun (WGS) entry which is preliminary data.</text>
</comment>
<name>A0ABQ7W665_SOLTU</name>
<gene>
    <name evidence="3" type="ORF">KY290_007486</name>
</gene>
<keyword evidence="4" id="KW-1185">Reference proteome</keyword>
<protein>
    <recommendedName>
        <fullName evidence="2">PB1-like domain-containing protein</fullName>
    </recommendedName>
</protein>
<organism evidence="3 4">
    <name type="scientific">Solanum tuberosum</name>
    <name type="common">Potato</name>
    <dbReference type="NCBI Taxonomy" id="4113"/>
    <lineage>
        <taxon>Eukaryota</taxon>
        <taxon>Viridiplantae</taxon>
        <taxon>Streptophyta</taxon>
        <taxon>Embryophyta</taxon>
        <taxon>Tracheophyta</taxon>
        <taxon>Spermatophyta</taxon>
        <taxon>Magnoliopsida</taxon>
        <taxon>eudicotyledons</taxon>
        <taxon>Gunneridae</taxon>
        <taxon>Pentapetalae</taxon>
        <taxon>asterids</taxon>
        <taxon>lamiids</taxon>
        <taxon>Solanales</taxon>
        <taxon>Solanaceae</taxon>
        <taxon>Solanoideae</taxon>
        <taxon>Solaneae</taxon>
        <taxon>Solanum</taxon>
    </lineage>
</organism>
<evidence type="ECO:0000259" key="2">
    <source>
        <dbReference type="Pfam" id="PF26130"/>
    </source>
</evidence>
<feature type="domain" description="PB1-like" evidence="2">
    <location>
        <begin position="47"/>
        <end position="143"/>
    </location>
</feature>
<accession>A0ABQ7W665</accession>
<sequence>MTFSIATANSTKIEYLVFDFSRAFVGRFHSSKSSRIVIEFKGMSGFTFITLKLYHGGALLHEGEEARYVGGLVSEYVDVDVDVDTISYFEIKDYIKELGYSPNYKFSIRPPNSCFLGDIDNDDILLAMCNCLQNGAVLEVYVHMPEEESGATFNKVGTTENKASENIEYNEVGEAAFNGVNVSLNTTSNIPSTSNPTVPNTDPSDSEDSEYSVAPRTIAPPTTSRTPRHEASASGSASRDAPRTTAPPTTSRTPTHEASASVSGAGVSSRAWSGREKGRGLGSAARGSTTQGVDQNTNVAPKETATSRKGKGVGNTTQFKRPRPGLPSSRILAGPKRVLRSNVVTGDVGFKPTSGLRWKGNQVITTRRLQQIRDQSRLSNPNASSSS</sequence>
<evidence type="ECO:0000256" key="1">
    <source>
        <dbReference type="SAM" id="MobiDB-lite"/>
    </source>
</evidence>
<feature type="compositionally biased region" description="Polar residues" evidence="1">
    <location>
        <begin position="286"/>
        <end position="299"/>
    </location>
</feature>
<dbReference type="Pfam" id="PF26130">
    <property type="entry name" value="PB1-like"/>
    <property type="match status" value="1"/>
</dbReference>
<feature type="region of interest" description="Disordered" evidence="1">
    <location>
        <begin position="187"/>
        <end position="331"/>
    </location>
</feature>
<dbReference type="InterPro" id="IPR058594">
    <property type="entry name" value="PB1-like_dom_pln"/>
</dbReference>
<reference evidence="3 4" key="1">
    <citation type="journal article" date="2021" name="bioRxiv">
        <title>Chromosome-scale and haplotype-resolved genome assembly of a tetraploid potato cultivar.</title>
        <authorList>
            <person name="Sun H."/>
            <person name="Jiao W.-B."/>
            <person name="Krause K."/>
            <person name="Campoy J.A."/>
            <person name="Goel M."/>
            <person name="Folz-Donahue K."/>
            <person name="Kukat C."/>
            <person name="Huettel B."/>
            <person name="Schneeberger K."/>
        </authorList>
    </citation>
    <scope>NUCLEOTIDE SEQUENCE [LARGE SCALE GENOMIC DNA]</scope>
    <source>
        <strain evidence="3">SolTubOtavaFocal</strain>
        <tissue evidence="3">Leaves</tissue>
    </source>
</reference>
<evidence type="ECO:0000313" key="4">
    <source>
        <dbReference type="Proteomes" id="UP000826656"/>
    </source>
</evidence>
<feature type="region of interest" description="Disordered" evidence="1">
    <location>
        <begin position="367"/>
        <end position="387"/>
    </location>
</feature>
<proteinExistence type="predicted"/>
<feature type="compositionally biased region" description="Low complexity" evidence="1">
    <location>
        <begin position="187"/>
        <end position="203"/>
    </location>
</feature>
<dbReference type="EMBL" id="JAIVGD010000003">
    <property type="protein sequence ID" value="KAH0776075.1"/>
    <property type="molecule type" value="Genomic_DNA"/>
</dbReference>